<feature type="transmembrane region" description="Helical" evidence="2">
    <location>
        <begin position="189"/>
        <end position="209"/>
    </location>
</feature>
<evidence type="ECO:0000256" key="2">
    <source>
        <dbReference type="SAM" id="Phobius"/>
    </source>
</evidence>
<dbReference type="InterPro" id="IPR002656">
    <property type="entry name" value="Acyl_transf_3_dom"/>
</dbReference>
<feature type="compositionally biased region" description="Low complexity" evidence="1">
    <location>
        <begin position="357"/>
        <end position="378"/>
    </location>
</feature>
<dbReference type="Pfam" id="PF01757">
    <property type="entry name" value="Acyl_transf_3"/>
    <property type="match status" value="1"/>
</dbReference>
<accession>A0ABT9MUS3</accession>
<feature type="transmembrane region" description="Helical" evidence="2">
    <location>
        <begin position="274"/>
        <end position="290"/>
    </location>
</feature>
<dbReference type="RefSeq" id="WP_306830820.1">
    <property type="nucleotide sequence ID" value="NZ_JAUSRA010000001.1"/>
</dbReference>
<feature type="transmembrane region" description="Helical" evidence="2">
    <location>
        <begin position="246"/>
        <end position="267"/>
    </location>
</feature>
<dbReference type="EMBL" id="JAUSRA010000001">
    <property type="protein sequence ID" value="MDP9795203.1"/>
    <property type="molecule type" value="Genomic_DNA"/>
</dbReference>
<proteinExistence type="predicted"/>
<protein>
    <submittedName>
        <fullName evidence="4">Peptidoglycan/LPS O-acetylase OafA/YrhL</fullName>
    </submittedName>
</protein>
<feature type="transmembrane region" description="Helical" evidence="2">
    <location>
        <begin position="9"/>
        <end position="27"/>
    </location>
</feature>
<dbReference type="Proteomes" id="UP001240984">
    <property type="component" value="Unassembled WGS sequence"/>
</dbReference>
<keyword evidence="2" id="KW-1133">Transmembrane helix</keyword>
<sequence length="450" mass="49278">MRRIPALDALRLLAALAVALYHYTTFWSPDGVHNPAHFVPSLSRVTVYGFLGVEMFFMISGFVIGMSSWGKRIGDYAVSRVSRLYPAYWACVAITLAFTTLFPISGGWIPVYDDFTWVDVGINLTMLQHPLGHPSVDNVYWTLWVELRFYLLWALVVGRGVTYRRAVLFCVVWMTAAVLAVQIDHPALTMLTMPDYAGYFCAGILLYLVRRFGGSPLLWAMLAFTWLINLHSLHERVQLNPGWTVPLWPAALIVTAIYLTLAAIALGRADRLDWRWLTVAGALTYPYYLLHQRLGYILIRHGMVDAGLPLELLVPATMAIMLIPAWLVHRFIERRFGPLLRDALHRGLTDLRRDDPAGSAGPDPASGAGRSSGASRSSGAGGSSGAGTAPVTDGAAITVPHQVTIRREPGQAPVTVLTTTVARSSSGPGRGAGGTLIGPYPRGVLRNDSR</sequence>
<keyword evidence="2" id="KW-0812">Transmembrane</keyword>
<dbReference type="PANTHER" id="PTHR23028:SF53">
    <property type="entry name" value="ACYL_TRANSF_3 DOMAIN-CONTAINING PROTEIN"/>
    <property type="match status" value="1"/>
</dbReference>
<comment type="caution">
    <text evidence="4">The sequence shown here is derived from an EMBL/GenBank/DDBJ whole genome shotgun (WGS) entry which is preliminary data.</text>
</comment>
<gene>
    <name evidence="4" type="ORF">J2S43_003715</name>
</gene>
<evidence type="ECO:0000256" key="1">
    <source>
        <dbReference type="SAM" id="MobiDB-lite"/>
    </source>
</evidence>
<feature type="region of interest" description="Disordered" evidence="1">
    <location>
        <begin position="351"/>
        <end position="450"/>
    </location>
</feature>
<organism evidence="4 5">
    <name type="scientific">Catenuloplanes nepalensis</name>
    <dbReference type="NCBI Taxonomy" id="587533"/>
    <lineage>
        <taxon>Bacteria</taxon>
        <taxon>Bacillati</taxon>
        <taxon>Actinomycetota</taxon>
        <taxon>Actinomycetes</taxon>
        <taxon>Micromonosporales</taxon>
        <taxon>Micromonosporaceae</taxon>
        <taxon>Catenuloplanes</taxon>
    </lineage>
</organism>
<feature type="transmembrane region" description="Helical" evidence="2">
    <location>
        <begin position="216"/>
        <end position="234"/>
    </location>
</feature>
<feature type="transmembrane region" description="Helical" evidence="2">
    <location>
        <begin position="165"/>
        <end position="183"/>
    </location>
</feature>
<reference evidence="4 5" key="1">
    <citation type="submission" date="2023-07" db="EMBL/GenBank/DDBJ databases">
        <title>Sequencing the genomes of 1000 actinobacteria strains.</title>
        <authorList>
            <person name="Klenk H.-P."/>
        </authorList>
    </citation>
    <scope>NUCLEOTIDE SEQUENCE [LARGE SCALE GENOMIC DNA]</scope>
    <source>
        <strain evidence="4 5">DSM 44710</strain>
    </source>
</reference>
<feature type="transmembrane region" description="Helical" evidence="2">
    <location>
        <begin position="139"/>
        <end position="158"/>
    </location>
</feature>
<keyword evidence="5" id="KW-1185">Reference proteome</keyword>
<feature type="transmembrane region" description="Helical" evidence="2">
    <location>
        <begin position="87"/>
        <end position="109"/>
    </location>
</feature>
<dbReference type="InterPro" id="IPR050879">
    <property type="entry name" value="Acyltransferase_3"/>
</dbReference>
<feature type="domain" description="Acyltransferase 3" evidence="3">
    <location>
        <begin position="5"/>
        <end position="328"/>
    </location>
</feature>
<evidence type="ECO:0000313" key="4">
    <source>
        <dbReference type="EMBL" id="MDP9795203.1"/>
    </source>
</evidence>
<feature type="transmembrane region" description="Helical" evidence="2">
    <location>
        <begin position="47"/>
        <end position="66"/>
    </location>
</feature>
<evidence type="ECO:0000313" key="5">
    <source>
        <dbReference type="Proteomes" id="UP001240984"/>
    </source>
</evidence>
<feature type="transmembrane region" description="Helical" evidence="2">
    <location>
        <begin position="310"/>
        <end position="328"/>
    </location>
</feature>
<keyword evidence="2" id="KW-0472">Membrane</keyword>
<evidence type="ECO:0000259" key="3">
    <source>
        <dbReference type="Pfam" id="PF01757"/>
    </source>
</evidence>
<name>A0ABT9MUS3_9ACTN</name>
<dbReference type="PANTHER" id="PTHR23028">
    <property type="entry name" value="ACETYLTRANSFERASE"/>
    <property type="match status" value="1"/>
</dbReference>